<evidence type="ECO:0000259" key="3">
    <source>
        <dbReference type="PROSITE" id="PS50042"/>
    </source>
</evidence>
<reference evidence="5" key="2">
    <citation type="submission" date="2021-04" db="EMBL/GenBank/DDBJ databases">
        <authorList>
            <person name="Gilroy R."/>
        </authorList>
    </citation>
    <scope>NUCLEOTIDE SEQUENCE</scope>
    <source>
        <strain evidence="5">ChiHjej13B12-4958</strain>
    </source>
</reference>
<dbReference type="InterPro" id="IPR046342">
    <property type="entry name" value="CBS_dom_sf"/>
</dbReference>
<dbReference type="GO" id="GO:0008773">
    <property type="term" value="F:[protein-PII] uridylyltransferase activity"/>
    <property type="evidence" value="ECO:0007669"/>
    <property type="project" value="InterPro"/>
</dbReference>
<dbReference type="Pfam" id="PF00571">
    <property type="entry name" value="CBS"/>
    <property type="match status" value="2"/>
</dbReference>
<dbReference type="SMART" id="SM00100">
    <property type="entry name" value="cNMP"/>
    <property type="match status" value="1"/>
</dbReference>
<evidence type="ECO:0000259" key="4">
    <source>
        <dbReference type="PROSITE" id="PS51371"/>
    </source>
</evidence>
<dbReference type="InterPro" id="IPR000644">
    <property type="entry name" value="CBS_dom"/>
</dbReference>
<dbReference type="AlphaFoldDB" id="A0A9D2TQB3"/>
<dbReference type="Gene3D" id="3.10.580.10">
    <property type="entry name" value="CBS-domain"/>
    <property type="match status" value="1"/>
</dbReference>
<dbReference type="Pfam" id="PF03445">
    <property type="entry name" value="DUF294"/>
    <property type="match status" value="1"/>
</dbReference>
<dbReference type="InterPro" id="IPR043519">
    <property type="entry name" value="NT_sf"/>
</dbReference>
<evidence type="ECO:0000256" key="2">
    <source>
        <dbReference type="PROSITE-ProRule" id="PRU00703"/>
    </source>
</evidence>
<dbReference type="Gene3D" id="2.60.120.10">
    <property type="entry name" value="Jelly Rolls"/>
    <property type="match status" value="1"/>
</dbReference>
<comment type="caution">
    <text evidence="5">The sequence shown here is derived from an EMBL/GenBank/DDBJ whole genome shotgun (WGS) entry which is preliminary data.</text>
</comment>
<dbReference type="Proteomes" id="UP000823858">
    <property type="component" value="Unassembled WGS sequence"/>
</dbReference>
<feature type="domain" description="CBS" evidence="4">
    <location>
        <begin position="185"/>
        <end position="255"/>
    </location>
</feature>
<proteinExistence type="predicted"/>
<dbReference type="CDD" id="cd00038">
    <property type="entry name" value="CAP_ED"/>
    <property type="match status" value="1"/>
</dbReference>
<gene>
    <name evidence="5" type="ORF">H9751_06535</name>
</gene>
<dbReference type="CDD" id="cd05401">
    <property type="entry name" value="NT_GlnE_GlnD_like"/>
    <property type="match status" value="1"/>
</dbReference>
<feature type="domain" description="CBS" evidence="4">
    <location>
        <begin position="261"/>
        <end position="318"/>
    </location>
</feature>
<dbReference type="EMBL" id="DWVP01000014">
    <property type="protein sequence ID" value="HJC85185.1"/>
    <property type="molecule type" value="Genomic_DNA"/>
</dbReference>
<evidence type="ECO:0000313" key="5">
    <source>
        <dbReference type="EMBL" id="HJC85185.1"/>
    </source>
</evidence>
<dbReference type="InterPro" id="IPR051257">
    <property type="entry name" value="Diverse_CBS-Domain"/>
</dbReference>
<dbReference type="SUPFAM" id="SSF81301">
    <property type="entry name" value="Nucleotidyltransferase"/>
    <property type="match status" value="1"/>
</dbReference>
<organism evidence="5 6">
    <name type="scientific">Candidatus Corynebacterium faecigallinarum</name>
    <dbReference type="NCBI Taxonomy" id="2838528"/>
    <lineage>
        <taxon>Bacteria</taxon>
        <taxon>Bacillati</taxon>
        <taxon>Actinomycetota</taxon>
        <taxon>Actinomycetes</taxon>
        <taxon>Mycobacteriales</taxon>
        <taxon>Corynebacteriaceae</taxon>
        <taxon>Corynebacterium</taxon>
    </lineage>
</organism>
<dbReference type="SUPFAM" id="SSF51206">
    <property type="entry name" value="cAMP-binding domain-like"/>
    <property type="match status" value="1"/>
</dbReference>
<dbReference type="Pfam" id="PF10335">
    <property type="entry name" value="DUF294_C"/>
    <property type="match status" value="1"/>
</dbReference>
<evidence type="ECO:0000256" key="1">
    <source>
        <dbReference type="ARBA" id="ARBA00023122"/>
    </source>
</evidence>
<reference evidence="5" key="1">
    <citation type="journal article" date="2021" name="PeerJ">
        <title>Extensive microbial diversity within the chicken gut microbiome revealed by metagenomics and culture.</title>
        <authorList>
            <person name="Gilroy R."/>
            <person name="Ravi A."/>
            <person name="Getino M."/>
            <person name="Pursley I."/>
            <person name="Horton D.L."/>
            <person name="Alikhan N.F."/>
            <person name="Baker D."/>
            <person name="Gharbi K."/>
            <person name="Hall N."/>
            <person name="Watson M."/>
            <person name="Adriaenssens E.M."/>
            <person name="Foster-Nyarko E."/>
            <person name="Jarju S."/>
            <person name="Secka A."/>
            <person name="Antonio M."/>
            <person name="Oren A."/>
            <person name="Chaudhuri R.R."/>
            <person name="La Ragione R."/>
            <person name="Hildebrand F."/>
            <person name="Pallen M.J."/>
        </authorList>
    </citation>
    <scope>NUCLEOTIDE SEQUENCE</scope>
    <source>
        <strain evidence="5">ChiHjej13B12-4958</strain>
    </source>
</reference>
<dbReference type="InterPro" id="IPR000595">
    <property type="entry name" value="cNMP-bd_dom"/>
</dbReference>
<accession>A0A9D2TQB3</accession>
<protein>
    <submittedName>
        <fullName evidence="5">CBS domain-containing protein</fullName>
    </submittedName>
</protein>
<dbReference type="InterPro" id="IPR018490">
    <property type="entry name" value="cNMP-bd_dom_sf"/>
</dbReference>
<dbReference type="InterPro" id="IPR018821">
    <property type="entry name" value="DUF294_put_nucleoTrafse_sb-bd"/>
</dbReference>
<evidence type="ECO:0000313" key="6">
    <source>
        <dbReference type="Proteomes" id="UP000823858"/>
    </source>
</evidence>
<dbReference type="SMART" id="SM00116">
    <property type="entry name" value="CBS"/>
    <property type="match status" value="2"/>
</dbReference>
<dbReference type="PANTHER" id="PTHR43080">
    <property type="entry name" value="CBS DOMAIN-CONTAINING PROTEIN CBSX3, MITOCHONDRIAL"/>
    <property type="match status" value="1"/>
</dbReference>
<keyword evidence="1 2" id="KW-0129">CBS domain</keyword>
<dbReference type="InterPro" id="IPR005105">
    <property type="entry name" value="GlnD_Uridyltrans_N"/>
</dbReference>
<name>A0A9D2TQB3_9CORY</name>
<dbReference type="CDD" id="cd04587">
    <property type="entry name" value="CBS_pair_CAP-ED_NT_Pol-beta-like_DUF294_assoc"/>
    <property type="match status" value="1"/>
</dbReference>
<dbReference type="PANTHER" id="PTHR43080:SF2">
    <property type="entry name" value="CBS DOMAIN-CONTAINING PROTEIN"/>
    <property type="match status" value="1"/>
</dbReference>
<dbReference type="InterPro" id="IPR014710">
    <property type="entry name" value="RmlC-like_jellyroll"/>
</dbReference>
<dbReference type="PROSITE" id="PS50042">
    <property type="entry name" value="CNMP_BINDING_3"/>
    <property type="match status" value="1"/>
</dbReference>
<feature type="domain" description="Cyclic nucleotide-binding" evidence="3">
    <location>
        <begin position="17"/>
        <end position="90"/>
    </location>
</feature>
<sequence>MSVELDEVRRFLAEQEPYSHLPEEELDALPSQMQIVYVRRGDTVITAGHPNDTLYIIRSGAVDVLDDKNVLLDRRESGRSFGYSTVLSTDLYASNSGFAPGGNGGPGGGGAVISHYTMTAVEDSLLLTMPGEDVRALVARYPEVSRYYGGLSARIHADADRLRRRSGADILRTRLTDLLPGSDRALRTAVTTEPSTTVADAARLMVDKDVSCLPVVTRPTGRPRPGHGDGAELVGIITDRDMRSRVVAAGLSGDTPVAEVMTPDPVGADTDATVFEAMLRMSDIGIHHLPVLDDHGGVLTVIAATDIVRQLRSDPIYLTTDLAKATSATQLNQITRDTSQIASGFIERGASPDEVSDLLTVGLDSLARRVITLAEEEVGPPPVPYAFVVVGSQGRRAVNFASDQDNALILADSYDDARHGEYFATLTSRICDGLHEAGQMHCPGDMMASNPKWRMTVSQWQATFHEWITAPQPEALLYAQIFFDMRLVHGSRELADHVHLSAVEAAQGSQRLHAQLAALAARSDPPLGVFRGLVVDRKGDYARTLHIKAGGTAALVQIARLYGIVAGSPLVGTRARLKAAVDAGVLSRSGARDLADAFEFLTSLTLRQQAAQLRRGKEPDYRIAPDSLGKLDRVNLRDAFGIVKAIQSSLAVNYPVRNT</sequence>
<dbReference type="PROSITE" id="PS51371">
    <property type="entry name" value="CBS"/>
    <property type="match status" value="2"/>
</dbReference>
<dbReference type="SUPFAM" id="SSF54631">
    <property type="entry name" value="CBS-domain pair"/>
    <property type="match status" value="1"/>
</dbReference>